<accession>A0A6P8F2E1</accession>
<feature type="region of interest" description="Disordered" evidence="7">
    <location>
        <begin position="253"/>
        <end position="585"/>
    </location>
</feature>
<dbReference type="GeneTree" id="ENSGT00950000182852"/>
<keyword evidence="3" id="KW-0963">Cytoplasm</keyword>
<dbReference type="Proteomes" id="UP000515152">
    <property type="component" value="Chromosome 4"/>
</dbReference>
<name>A0A6P8F2E1_CLUHA</name>
<evidence type="ECO:0000256" key="4">
    <source>
        <dbReference type="ARBA" id="ARBA00022553"/>
    </source>
</evidence>
<evidence type="ECO:0000256" key="2">
    <source>
        <dbReference type="ARBA" id="ARBA00004496"/>
    </source>
</evidence>
<gene>
    <name evidence="10 11" type="primary">cttnbp2nlb</name>
</gene>
<evidence type="ECO:0000256" key="3">
    <source>
        <dbReference type="ARBA" id="ARBA00022490"/>
    </source>
</evidence>
<dbReference type="InterPro" id="IPR019131">
    <property type="entry name" value="Cortactin-binding_p2_N"/>
</dbReference>
<sequence>MKESSMNVDSLSKPELLMLLSILEGELEAQDLVIHTLRSQHRDAFVQDRYGLYDLSDPFMALQRDTEVVGGSVTDGDGEGGGIPNPLAVLKLLMAHCKRMQDKMRAQLTAAEIRHRRVISDLEEEKRRHAQDTAQGDDVTYMLEKEREKLLQQLELEQARHQQLQQECDRAVSHAHEEAERASDLQHRLQQECSAAEILQGELEEQRGHTQQIEASAEKQLAEFDTEREQLRAKLRREEQRSKELQEQLESLRKELREREAGVKEKGEKERENKKEKENGGKEKEIGKQKERAAATPPTTTSTQNQTDGKSPLATRAPPPNRLNGHAPQSPVHQENGVEAGSVGVVSGGRPASPAMTTPIQSPTPSSPASSSLSSSPCSSPILSKRTSHSHTPPFSPVYQSSVTQRFQAARHKFQSQAEMDQHTHTHTHTLSPRDLSPVTTPTPTPPPAADNNSAAKQLARNTVTQVLSRFTSQQGGAKHAPLSSSPFGTDYRTLATSSAPSSSSSSPTGRTPGPLSPGIRSPGIPRCEKGHPPPVPPKRPGASQSPSSPGPSRSSHFPELTGSCGMTSTQEGAKELDLVVSSSS</sequence>
<evidence type="ECO:0000313" key="9">
    <source>
        <dbReference type="Proteomes" id="UP000515152"/>
    </source>
</evidence>
<comment type="subcellular location">
    <subcellularLocation>
        <location evidence="1">Cell projection</location>
    </subcellularLocation>
    <subcellularLocation>
        <location evidence="2">Cytoplasm</location>
    </subcellularLocation>
</comment>
<dbReference type="GeneID" id="105908130"/>
<dbReference type="AlphaFoldDB" id="A0A6P8F2E1"/>
<dbReference type="OrthoDB" id="6021133at2759"/>
<dbReference type="InterPro" id="IPR050719">
    <property type="entry name" value="Cortactin-Actin_Reg"/>
</dbReference>
<feature type="domain" description="Cortactin-binding protein-2 N-terminal" evidence="8">
    <location>
        <begin position="11"/>
        <end position="193"/>
    </location>
</feature>
<feature type="compositionally biased region" description="Low complexity" evidence="7">
    <location>
        <begin position="541"/>
        <end position="556"/>
    </location>
</feature>
<dbReference type="GO" id="GO:0005737">
    <property type="term" value="C:cytoplasm"/>
    <property type="evidence" value="ECO:0007669"/>
    <property type="project" value="UniProtKB-SubCell"/>
</dbReference>
<reference evidence="10 11" key="1">
    <citation type="submission" date="2025-04" db="UniProtKB">
        <authorList>
            <consortium name="RefSeq"/>
        </authorList>
    </citation>
    <scope>IDENTIFICATION</scope>
</reference>
<evidence type="ECO:0000256" key="6">
    <source>
        <dbReference type="ARBA" id="ARBA00023273"/>
    </source>
</evidence>
<protein>
    <submittedName>
        <fullName evidence="10">CTTNBP2 N-terminal like b isoform X1</fullName>
    </submittedName>
    <submittedName>
        <fullName evidence="11">CTTNBP2 N-terminal like b isoform X2</fullName>
    </submittedName>
</protein>
<feature type="region of interest" description="Disordered" evidence="7">
    <location>
        <begin position="205"/>
        <end position="225"/>
    </location>
</feature>
<evidence type="ECO:0000313" key="11">
    <source>
        <dbReference type="RefSeq" id="XP_031422723.1"/>
    </source>
</evidence>
<keyword evidence="9" id="KW-1185">Reference proteome</keyword>
<keyword evidence="5" id="KW-0175">Coiled coil</keyword>
<feature type="compositionally biased region" description="Polar residues" evidence="7">
    <location>
        <begin position="390"/>
        <end position="407"/>
    </location>
</feature>
<feature type="compositionally biased region" description="Low complexity" evidence="7">
    <location>
        <begin position="294"/>
        <end position="303"/>
    </location>
</feature>
<dbReference type="RefSeq" id="XP_031422722.1">
    <property type="nucleotide sequence ID" value="XM_031566862.2"/>
</dbReference>
<evidence type="ECO:0000256" key="1">
    <source>
        <dbReference type="ARBA" id="ARBA00004316"/>
    </source>
</evidence>
<keyword evidence="4" id="KW-0597">Phosphoprotein</keyword>
<feature type="compositionally biased region" description="Low complexity" evidence="7">
    <location>
        <begin position="337"/>
        <end position="349"/>
    </location>
</feature>
<feature type="compositionally biased region" description="Polar residues" evidence="7">
    <location>
        <begin position="451"/>
        <end position="476"/>
    </location>
</feature>
<evidence type="ECO:0000259" key="8">
    <source>
        <dbReference type="Pfam" id="PF09727"/>
    </source>
</evidence>
<organism evidence="9 11">
    <name type="scientific">Clupea harengus</name>
    <name type="common">Atlantic herring</name>
    <dbReference type="NCBI Taxonomy" id="7950"/>
    <lineage>
        <taxon>Eukaryota</taxon>
        <taxon>Metazoa</taxon>
        <taxon>Chordata</taxon>
        <taxon>Craniata</taxon>
        <taxon>Vertebrata</taxon>
        <taxon>Euteleostomi</taxon>
        <taxon>Actinopterygii</taxon>
        <taxon>Neopterygii</taxon>
        <taxon>Teleostei</taxon>
        <taxon>Clupei</taxon>
        <taxon>Clupeiformes</taxon>
        <taxon>Clupeoidei</taxon>
        <taxon>Clupeidae</taxon>
        <taxon>Clupea</taxon>
    </lineage>
</organism>
<feature type="region of interest" description="Disordered" evidence="7">
    <location>
        <begin position="167"/>
        <end position="186"/>
    </location>
</feature>
<evidence type="ECO:0000256" key="5">
    <source>
        <dbReference type="ARBA" id="ARBA00023054"/>
    </source>
</evidence>
<feature type="compositionally biased region" description="Low complexity" evidence="7">
    <location>
        <begin position="493"/>
        <end position="518"/>
    </location>
</feature>
<keyword evidence="6" id="KW-0966">Cell projection</keyword>
<dbReference type="CTD" id="556247"/>
<feature type="compositionally biased region" description="Basic and acidic residues" evidence="7">
    <location>
        <begin position="216"/>
        <end position="225"/>
    </location>
</feature>
<dbReference type="KEGG" id="char:105908130"/>
<dbReference type="PANTHER" id="PTHR23166">
    <property type="entry name" value="FILAMIN/GPBP-INTERACTING PROTEIN"/>
    <property type="match status" value="1"/>
</dbReference>
<dbReference type="RefSeq" id="XP_031422723.1">
    <property type="nucleotide sequence ID" value="XM_031566863.2"/>
</dbReference>
<evidence type="ECO:0000256" key="7">
    <source>
        <dbReference type="SAM" id="MobiDB-lite"/>
    </source>
</evidence>
<proteinExistence type="predicted"/>
<feature type="compositionally biased region" description="Basic and acidic residues" evidence="7">
    <location>
        <begin position="253"/>
        <end position="293"/>
    </location>
</feature>
<dbReference type="PANTHER" id="PTHR23166:SF9">
    <property type="entry name" value="CTTNBP2 N-TERMINAL-LIKE PROTEIN"/>
    <property type="match status" value="1"/>
</dbReference>
<dbReference type="Pfam" id="PF09727">
    <property type="entry name" value="CortBP2"/>
    <property type="match status" value="1"/>
</dbReference>
<evidence type="ECO:0000313" key="10">
    <source>
        <dbReference type="RefSeq" id="XP_031422722.1"/>
    </source>
</evidence>
<dbReference type="GO" id="GO:0042995">
    <property type="term" value="C:cell projection"/>
    <property type="evidence" value="ECO:0007669"/>
    <property type="project" value="UniProtKB-SubCell"/>
</dbReference>
<feature type="compositionally biased region" description="Low complexity" evidence="7">
    <location>
        <begin position="358"/>
        <end position="384"/>
    </location>
</feature>